<dbReference type="InterPro" id="IPR003607">
    <property type="entry name" value="HD/PDEase_dom"/>
</dbReference>
<dbReference type="HOGENOM" id="CLU_040286_2_0_12"/>
<dbReference type="RefSeq" id="WP_013759644.1">
    <property type="nucleotide sequence ID" value="NC_015500.1"/>
</dbReference>
<name>F4LNW6_TREBD</name>
<dbReference type="SUPFAM" id="SSF109604">
    <property type="entry name" value="HD-domain/PDEase-like"/>
    <property type="match status" value="2"/>
</dbReference>
<proteinExistence type="predicted"/>
<dbReference type="KEGG" id="tbe:Trebr_2537"/>
<accession>F4LNW6</accession>
<reference evidence="3" key="1">
    <citation type="submission" date="2011-04" db="EMBL/GenBank/DDBJ databases">
        <title>The complete genome of Treponema brennaborense DSM 12168.</title>
        <authorList>
            <person name="Lucas S."/>
            <person name="Han J."/>
            <person name="Lapidus A."/>
            <person name="Bruce D."/>
            <person name="Goodwin L."/>
            <person name="Pitluck S."/>
            <person name="Peters L."/>
            <person name="Kyrpides N."/>
            <person name="Mavromatis K."/>
            <person name="Ivanova N."/>
            <person name="Mikhailova N."/>
            <person name="Pagani I."/>
            <person name="Teshima H."/>
            <person name="Detter J.C."/>
            <person name="Tapia R."/>
            <person name="Han C."/>
            <person name="Land M."/>
            <person name="Hauser L."/>
            <person name="Markowitz V."/>
            <person name="Cheng J.-F."/>
            <person name="Hugenholtz P."/>
            <person name="Woyke T."/>
            <person name="Wu D."/>
            <person name="Gronow S."/>
            <person name="Wellnitz S."/>
            <person name="Brambilla E."/>
            <person name="Klenk H.-P."/>
            <person name="Eisen J.A."/>
        </authorList>
    </citation>
    <scope>NUCLEOTIDE SEQUENCE [LARGE SCALE GENOMIC DNA]</scope>
    <source>
        <strain evidence="3">DSM 12168 / CIP 105900 / DD5/3</strain>
    </source>
</reference>
<dbReference type="STRING" id="906968.Trebr_2537"/>
<organism evidence="2 3">
    <name type="scientific">Treponema brennaborense (strain DSM 12168 / CIP 105900 / DD5/3)</name>
    <dbReference type="NCBI Taxonomy" id="906968"/>
    <lineage>
        <taxon>Bacteria</taxon>
        <taxon>Pseudomonadati</taxon>
        <taxon>Spirochaetota</taxon>
        <taxon>Spirochaetia</taxon>
        <taxon>Spirochaetales</taxon>
        <taxon>Treponemataceae</taxon>
        <taxon>Treponema</taxon>
    </lineage>
</organism>
<keyword evidence="3" id="KW-1185">Reference proteome</keyword>
<dbReference type="EMBL" id="CP002696">
    <property type="protein sequence ID" value="AEE17943.1"/>
    <property type="molecule type" value="Genomic_DNA"/>
</dbReference>
<protein>
    <submittedName>
        <fullName evidence="2">Metal dependent phosphohydrolase</fullName>
    </submittedName>
</protein>
<evidence type="ECO:0000313" key="2">
    <source>
        <dbReference type="EMBL" id="AEE17943.1"/>
    </source>
</evidence>
<evidence type="ECO:0000259" key="1">
    <source>
        <dbReference type="PROSITE" id="PS51832"/>
    </source>
</evidence>
<dbReference type="OrthoDB" id="9781505at2"/>
<dbReference type="eggNOG" id="COG2206">
    <property type="taxonomic scope" value="Bacteria"/>
</dbReference>
<feature type="domain" description="HD-GYP" evidence="1">
    <location>
        <begin position="5"/>
        <end position="199"/>
    </location>
</feature>
<dbReference type="SMART" id="SM00471">
    <property type="entry name" value="HDc"/>
    <property type="match status" value="2"/>
</dbReference>
<sequence length="405" mass="44862">MQIHFKALLGAISDALDYVEGSLFGAVKNHAKRVAYISAVMGKKAGTEPDHITCLAACALLHDNALTEYIRAEQNAGFDVLQNPEYTKLAEHCVLGEKNISVLPFYSHIRNVILYHHERADGKGPFAKSPADVPLFARIIHLADMVDIGFNPQKNLPDKKETLIEYIRNATGTQFDRDTAGLFLDCLEEYDLLAQLAAHDAGQLLADSFTDTVGEYGLNEVIGMADIFAKIIDYKSSFTCAHSTGIASKAYRMAQFYRWDTDKQAAYYLAGALHDIGKLAIDTAILEKPGALTPQEFTEMKRHASITREILHQVPGFEDITRWAANHHEKLDGTGYPLGLSAKDLSKEERLMACIDMYQALRESRPYKAEFPHAEAIRILSQHAQDGKLDADIIADIDACFGAKS</sequence>
<dbReference type="PROSITE" id="PS51832">
    <property type="entry name" value="HD_GYP"/>
    <property type="match status" value="2"/>
</dbReference>
<dbReference type="Pfam" id="PF13487">
    <property type="entry name" value="HD_5"/>
    <property type="match status" value="2"/>
</dbReference>
<dbReference type="PANTHER" id="PTHR43155:SF1">
    <property type="entry name" value="3'3'-CGAMP-SPECIFIC PHOSPHODIESTERASE 1"/>
    <property type="match status" value="1"/>
</dbReference>
<feature type="domain" description="HD-GYP" evidence="1">
    <location>
        <begin position="217"/>
        <end position="405"/>
    </location>
</feature>
<dbReference type="AlphaFoldDB" id="F4LNW6"/>
<dbReference type="PANTHER" id="PTHR43155">
    <property type="entry name" value="CYCLIC DI-GMP PHOSPHODIESTERASE PA4108-RELATED"/>
    <property type="match status" value="1"/>
</dbReference>
<gene>
    <name evidence="2" type="ordered locus">Trebr_2537</name>
</gene>
<dbReference type="Gene3D" id="1.10.3210.10">
    <property type="entry name" value="Hypothetical protein af1432"/>
    <property type="match status" value="2"/>
</dbReference>
<dbReference type="Proteomes" id="UP000006546">
    <property type="component" value="Chromosome"/>
</dbReference>
<evidence type="ECO:0000313" key="3">
    <source>
        <dbReference type="Proteomes" id="UP000006546"/>
    </source>
</evidence>
<dbReference type="InterPro" id="IPR037522">
    <property type="entry name" value="HD_GYP_dom"/>
</dbReference>
<dbReference type="CDD" id="cd00077">
    <property type="entry name" value="HDc"/>
    <property type="match status" value="2"/>
</dbReference>